<evidence type="ECO:0000313" key="6">
    <source>
        <dbReference type="Proteomes" id="UP000697802"/>
    </source>
</evidence>
<evidence type="ECO:0000256" key="2">
    <source>
        <dbReference type="ARBA" id="ARBA00022679"/>
    </source>
</evidence>
<evidence type="ECO:0000256" key="1">
    <source>
        <dbReference type="ARBA" id="ARBA00012417"/>
    </source>
</evidence>
<dbReference type="Gene3D" id="1.10.132.60">
    <property type="entry name" value="DNA polymerase family B, C-terminal domain"/>
    <property type="match status" value="1"/>
</dbReference>
<keyword evidence="4" id="KW-0239">DNA-directed DNA polymerase</keyword>
<protein>
    <recommendedName>
        <fullName evidence="1">DNA-directed DNA polymerase</fullName>
        <ecNumber evidence="1">2.7.7.7</ecNumber>
    </recommendedName>
</protein>
<comment type="caution">
    <text evidence="5">The sequence shown here is derived from an EMBL/GenBank/DDBJ whole genome shotgun (WGS) entry which is preliminary data.</text>
</comment>
<evidence type="ECO:0000256" key="3">
    <source>
        <dbReference type="ARBA" id="ARBA00022695"/>
    </source>
</evidence>
<keyword evidence="3" id="KW-0548">Nucleotidyltransferase</keyword>
<reference evidence="5 6" key="1">
    <citation type="submission" date="2018-02" db="EMBL/GenBank/DDBJ databases">
        <authorList>
            <person name="Machado R.A."/>
        </authorList>
    </citation>
    <scope>NUCLEOTIDE SEQUENCE [LARGE SCALE GENOMIC DNA]</scope>
    <source>
        <strain evidence="5 6">T327</strain>
    </source>
</reference>
<name>A0ABX0GH81_9GAMM</name>
<sequence length="92" mass="10728">MHQSQTFYLSTSLYVDQTPLAQDFQKQLYALVFLEQFYQAFIRSYVTSTLKGKFGDKLIYCKRLDRIADAILPFLQDDFITLLTGQLIMPFG</sequence>
<organism evidence="5 6">
    <name type="scientific">Photorhabdus tasmaniensis</name>
    <dbReference type="NCBI Taxonomy" id="1004159"/>
    <lineage>
        <taxon>Bacteria</taxon>
        <taxon>Pseudomonadati</taxon>
        <taxon>Pseudomonadota</taxon>
        <taxon>Gammaproteobacteria</taxon>
        <taxon>Enterobacterales</taxon>
        <taxon>Morganellaceae</taxon>
        <taxon>Photorhabdus</taxon>
    </lineage>
</organism>
<dbReference type="InterPro" id="IPR042087">
    <property type="entry name" value="DNA_pol_B_thumb"/>
</dbReference>
<gene>
    <name evidence="5" type="ORF">C5471_09255</name>
</gene>
<dbReference type="Proteomes" id="UP000697802">
    <property type="component" value="Unassembled WGS sequence"/>
</dbReference>
<keyword evidence="6" id="KW-1185">Reference proteome</keyword>
<evidence type="ECO:0000256" key="4">
    <source>
        <dbReference type="ARBA" id="ARBA00022932"/>
    </source>
</evidence>
<dbReference type="EC" id="2.7.7.7" evidence="1"/>
<dbReference type="EMBL" id="PUJU01000015">
    <property type="protein sequence ID" value="NHB87882.1"/>
    <property type="molecule type" value="Genomic_DNA"/>
</dbReference>
<keyword evidence="2" id="KW-0808">Transferase</keyword>
<evidence type="ECO:0000313" key="5">
    <source>
        <dbReference type="EMBL" id="NHB87882.1"/>
    </source>
</evidence>
<accession>A0ABX0GH81</accession>
<proteinExistence type="predicted"/>